<keyword evidence="4 7" id="KW-0812">Transmembrane</keyword>
<feature type="transmembrane region" description="Helical" evidence="7">
    <location>
        <begin position="83"/>
        <end position="104"/>
    </location>
</feature>
<comment type="subcellular location">
    <subcellularLocation>
        <location evidence="1">Cell membrane</location>
        <topology evidence="1">Multi-pass membrane protein</topology>
    </subcellularLocation>
</comment>
<evidence type="ECO:0000313" key="9">
    <source>
        <dbReference type="Proteomes" id="UP001617669"/>
    </source>
</evidence>
<feature type="transmembrane region" description="Helical" evidence="7">
    <location>
        <begin position="110"/>
        <end position="128"/>
    </location>
</feature>
<feature type="transmembrane region" description="Helical" evidence="7">
    <location>
        <begin position="399"/>
        <end position="420"/>
    </location>
</feature>
<evidence type="ECO:0000256" key="7">
    <source>
        <dbReference type="SAM" id="Phobius"/>
    </source>
</evidence>
<feature type="transmembrane region" description="Helical" evidence="7">
    <location>
        <begin position="34"/>
        <end position="53"/>
    </location>
</feature>
<proteinExistence type="predicted"/>
<evidence type="ECO:0000256" key="5">
    <source>
        <dbReference type="ARBA" id="ARBA00022989"/>
    </source>
</evidence>
<feature type="transmembrane region" description="Helical" evidence="7">
    <location>
        <begin position="454"/>
        <end position="473"/>
    </location>
</feature>
<dbReference type="PANTHER" id="PTHR30509">
    <property type="entry name" value="P-HYDROXYBENZOIC ACID EFFLUX PUMP SUBUNIT-RELATED"/>
    <property type="match status" value="1"/>
</dbReference>
<name>A0ABW8GMX2_9PROT</name>
<reference evidence="8 9" key="1">
    <citation type="submission" date="2024-11" db="EMBL/GenBank/DDBJ databases">
        <authorList>
            <person name="Kaparullina E.N."/>
            <person name="Delegan Y.A."/>
            <person name="Doronina N.V."/>
        </authorList>
    </citation>
    <scope>NUCLEOTIDE SEQUENCE [LARGE SCALE GENOMIC DNA]</scope>
    <source>
        <strain evidence="8 9">7sh_L</strain>
    </source>
</reference>
<keyword evidence="6 7" id="KW-0472">Membrane</keyword>
<accession>A0ABW8GMX2</accession>
<feature type="transmembrane region" description="Helical" evidence="7">
    <location>
        <begin position="539"/>
        <end position="558"/>
    </location>
</feature>
<feature type="transmembrane region" description="Helical" evidence="7">
    <location>
        <begin position="172"/>
        <end position="191"/>
    </location>
</feature>
<gene>
    <name evidence="8" type="ORF">ACIKP9_10845</name>
</gene>
<dbReference type="Pfam" id="PF04632">
    <property type="entry name" value="FUSC"/>
    <property type="match status" value="1"/>
</dbReference>
<evidence type="ECO:0000256" key="4">
    <source>
        <dbReference type="ARBA" id="ARBA00022692"/>
    </source>
</evidence>
<keyword evidence="5 7" id="KW-1133">Transmembrane helix</keyword>
<comment type="caution">
    <text evidence="8">The sequence shown here is derived from an EMBL/GenBank/DDBJ whole genome shotgun (WGS) entry which is preliminary data.</text>
</comment>
<organism evidence="8 9">
    <name type="scientific">Methylobacillus methanolivorans</name>
    <dbReference type="NCBI Taxonomy" id="1848927"/>
    <lineage>
        <taxon>Bacteria</taxon>
        <taxon>Pseudomonadati</taxon>
        <taxon>Pseudomonadota</taxon>
        <taxon>Betaproteobacteria</taxon>
        <taxon>Nitrosomonadales</taxon>
        <taxon>Methylophilaceae</taxon>
        <taxon>Methylobacillus</taxon>
    </lineage>
</organism>
<feature type="transmembrane region" description="Helical" evidence="7">
    <location>
        <begin position="135"/>
        <end position="152"/>
    </location>
</feature>
<evidence type="ECO:0000256" key="6">
    <source>
        <dbReference type="ARBA" id="ARBA00023136"/>
    </source>
</evidence>
<dbReference type="EMBL" id="JBIWXY010000002">
    <property type="protein sequence ID" value="MFJ5446725.1"/>
    <property type="molecule type" value="Genomic_DNA"/>
</dbReference>
<dbReference type="Proteomes" id="UP001617669">
    <property type="component" value="Unassembled WGS sequence"/>
</dbReference>
<keyword evidence="2" id="KW-0813">Transport</keyword>
<feature type="transmembrane region" description="Helical" evidence="7">
    <location>
        <begin position="501"/>
        <end position="519"/>
    </location>
</feature>
<protein>
    <submittedName>
        <fullName evidence="8">FUSC family protein</fullName>
    </submittedName>
</protein>
<dbReference type="RefSeq" id="WP_400882582.1">
    <property type="nucleotide sequence ID" value="NZ_JBIWXY010000002.1"/>
</dbReference>
<dbReference type="PANTHER" id="PTHR30509:SF9">
    <property type="entry name" value="MULTIDRUG RESISTANCE PROTEIN MDTO"/>
    <property type="match status" value="1"/>
</dbReference>
<evidence type="ECO:0000256" key="3">
    <source>
        <dbReference type="ARBA" id="ARBA00022475"/>
    </source>
</evidence>
<evidence type="ECO:0000256" key="2">
    <source>
        <dbReference type="ARBA" id="ARBA00022448"/>
    </source>
</evidence>
<keyword evidence="3" id="KW-1003">Cell membrane</keyword>
<sequence length="727" mass="80314">MRSTHTALSFWRRARWRYVLLGVLRDWGREDAQTLIYIGKVLLACMLAMWVSLKFELEQPRTALLTVAIVMQTRTSMVLAKSFYRLIGTLVGIATSVLLVALFAQERVPFLIYLALWISFCTAGSIVFRHHQSYAFVLAGYTICIVGLPATLNPGQTFDIAMTRLSEIMVGLASASLVSALIFPQGISELLRNAVRKRFRDFSRLLINLEQKKLSAPNTQADTLRMVGDVFELEIFHASSSMESNHSRAYRQRLTLLNSEFMAVTTSFHSLEQLLRRLQASGHPQVVTSLLALFAPIQAAVMTHQHEARNEDEARQVALTINALRQRWPMHLHEIQASLPTTLSETETLDFATGAELSLRVLDELHAYTSTYAGLSQPMPASTLKNRQSPSLGMHFDPLAAILAGLRGGLVFALMSLLWIVCDLRSGIEAITLATIASTLFASSPSPSKTVRQFIIGALIGTALLYWCNFQLLTQAQGFTMLALALSPAIAIAAWLTTRPAVAAIGSGIFIVFFLHIGFNNVFAAHPINFINEAIADLLAIMLAGVFYSLIDLTNGLWSRTRVALALRTLIQEACVQTPPPERTSLETHARELLLRMGSARHVANAQDKEVVDWLLSTLEIGQAVINLRQELQQVSDPTIRGTIDHSLLQLSRLFAQPSTTLRQRAIVAITSSIERLQTSASLTIANSQQLLTMLHFIRGALLDKHSVLTPVAPLDEVTEPGALRHA</sequence>
<evidence type="ECO:0000256" key="1">
    <source>
        <dbReference type="ARBA" id="ARBA00004651"/>
    </source>
</evidence>
<feature type="transmembrane region" description="Helical" evidence="7">
    <location>
        <begin position="479"/>
        <end position="496"/>
    </location>
</feature>
<evidence type="ECO:0000313" key="8">
    <source>
        <dbReference type="EMBL" id="MFJ5446725.1"/>
    </source>
</evidence>
<keyword evidence="9" id="KW-1185">Reference proteome</keyword>
<dbReference type="InterPro" id="IPR006726">
    <property type="entry name" value="PHBA_efflux_AaeB/fusaric-R"/>
</dbReference>